<dbReference type="EMBL" id="JABFUD020000003">
    <property type="protein sequence ID" value="KAI5081816.1"/>
    <property type="molecule type" value="Genomic_DNA"/>
</dbReference>
<dbReference type="NCBIfam" id="TIGR00166">
    <property type="entry name" value="S6"/>
    <property type="match status" value="1"/>
</dbReference>
<dbReference type="GO" id="GO:0015935">
    <property type="term" value="C:small ribosomal subunit"/>
    <property type="evidence" value="ECO:0007669"/>
    <property type="project" value="TreeGrafter"/>
</dbReference>
<dbReference type="InterPro" id="IPR020814">
    <property type="entry name" value="Ribosomal_S6_plastid/chlpt"/>
</dbReference>
<dbReference type="CDD" id="cd00473">
    <property type="entry name" value="bS6"/>
    <property type="match status" value="1"/>
</dbReference>
<dbReference type="InterPro" id="IPR000529">
    <property type="entry name" value="Ribosomal_bS6"/>
</dbReference>
<gene>
    <name evidence="3" type="ORF">GOP47_0001559</name>
</gene>
<dbReference type="GO" id="GO:0005737">
    <property type="term" value="C:cytoplasm"/>
    <property type="evidence" value="ECO:0007669"/>
    <property type="project" value="UniProtKB-ARBA"/>
</dbReference>
<feature type="region of interest" description="Disordered" evidence="2">
    <location>
        <begin position="44"/>
        <end position="67"/>
    </location>
</feature>
<comment type="caution">
    <text evidence="3">The sequence shown here is derived from an EMBL/GenBank/DDBJ whole genome shotgun (WGS) entry which is preliminary data.</text>
</comment>
<dbReference type="Pfam" id="PF01250">
    <property type="entry name" value="Ribosomal_S6"/>
    <property type="match status" value="1"/>
</dbReference>
<comment type="similarity">
    <text evidence="1">Belongs to the bacterial ribosomal protein bS6 family.</text>
</comment>
<feature type="compositionally biased region" description="Acidic residues" evidence="2">
    <location>
        <begin position="248"/>
        <end position="277"/>
    </location>
</feature>
<dbReference type="SUPFAM" id="SSF54995">
    <property type="entry name" value="Ribosomal protein S6"/>
    <property type="match status" value="1"/>
</dbReference>
<dbReference type="HAMAP" id="MF_00360">
    <property type="entry name" value="Ribosomal_bS6"/>
    <property type="match status" value="1"/>
</dbReference>
<dbReference type="AlphaFoldDB" id="A0A9D4V9R9"/>
<keyword evidence="4" id="KW-1185">Reference proteome</keyword>
<dbReference type="Gene3D" id="3.30.70.60">
    <property type="match status" value="1"/>
</dbReference>
<feature type="region of interest" description="Disordered" evidence="2">
    <location>
        <begin position="231"/>
        <end position="296"/>
    </location>
</feature>
<name>A0A9D4V9R9_ADICA</name>
<feature type="compositionally biased region" description="Polar residues" evidence="2">
    <location>
        <begin position="53"/>
        <end position="64"/>
    </location>
</feature>
<evidence type="ECO:0000313" key="3">
    <source>
        <dbReference type="EMBL" id="KAI5081816.1"/>
    </source>
</evidence>
<evidence type="ECO:0000256" key="1">
    <source>
        <dbReference type="ARBA" id="ARBA00009512"/>
    </source>
</evidence>
<proteinExistence type="inferred from homology"/>
<protein>
    <recommendedName>
        <fullName evidence="5">30S ribosomal protein S6</fullName>
    </recommendedName>
</protein>
<evidence type="ECO:0000256" key="2">
    <source>
        <dbReference type="SAM" id="MobiDB-lite"/>
    </source>
</evidence>
<dbReference type="OrthoDB" id="669828at2759"/>
<evidence type="ECO:0000313" key="4">
    <source>
        <dbReference type="Proteomes" id="UP000886520"/>
    </source>
</evidence>
<organism evidence="3 4">
    <name type="scientific">Adiantum capillus-veneris</name>
    <name type="common">Maidenhair fern</name>
    <dbReference type="NCBI Taxonomy" id="13818"/>
    <lineage>
        <taxon>Eukaryota</taxon>
        <taxon>Viridiplantae</taxon>
        <taxon>Streptophyta</taxon>
        <taxon>Embryophyta</taxon>
        <taxon>Tracheophyta</taxon>
        <taxon>Polypodiopsida</taxon>
        <taxon>Polypodiidae</taxon>
        <taxon>Polypodiales</taxon>
        <taxon>Pteridineae</taxon>
        <taxon>Pteridaceae</taxon>
        <taxon>Vittarioideae</taxon>
        <taxon>Adiantum</taxon>
    </lineage>
</organism>
<dbReference type="Proteomes" id="UP000886520">
    <property type="component" value="Chromosome 2"/>
</dbReference>
<dbReference type="GO" id="GO:0006412">
    <property type="term" value="P:translation"/>
    <property type="evidence" value="ECO:0007669"/>
    <property type="project" value="InterPro"/>
</dbReference>
<evidence type="ECO:0008006" key="5">
    <source>
        <dbReference type="Google" id="ProtNLM"/>
    </source>
</evidence>
<dbReference type="InterPro" id="IPR014717">
    <property type="entry name" value="Transl_elong_EF1B/ribsomal_bS6"/>
</dbReference>
<dbReference type="GO" id="GO:0003735">
    <property type="term" value="F:structural constituent of ribosome"/>
    <property type="evidence" value="ECO:0007669"/>
    <property type="project" value="InterPro"/>
</dbReference>
<sequence length="296" mass="34203">MVTHSGFSCSCCSAQQLVFSAAAHPALQCSHQRALLIRALSSSSAGSSSSFSKTHNQTRRQSSPSHHRYLAETYLTEKSESAERSYRDLLKWRAAAEPKRKTKEEKFELPDFFEIDRDTTAAFNLLFETDQILQTARHYEVVFLVHETHVDQLPEVIQKVKDFIEERKGKIHRFNDWGLRKLAYKIKKARCANYILMNIQIDAKEIEEFKFLLDKDERVIRHLVITMKEAETAETVPPPEYTSIRDEENLDEDELDGSEFEDDEEEDGEDEEVEEEDHDGKGQEAERAKEGELTQV</sequence>
<dbReference type="InterPro" id="IPR035980">
    <property type="entry name" value="Ribosomal_bS6_sf"/>
</dbReference>
<dbReference type="PANTHER" id="PTHR21011:SF1">
    <property type="entry name" value="SMALL RIBOSOMAL SUBUNIT PROTEIN BS6M"/>
    <property type="match status" value="1"/>
</dbReference>
<dbReference type="PANTHER" id="PTHR21011">
    <property type="entry name" value="MITOCHONDRIAL 28S RIBOSOMAL PROTEIN S6"/>
    <property type="match status" value="1"/>
</dbReference>
<dbReference type="GO" id="GO:0070181">
    <property type="term" value="F:small ribosomal subunit rRNA binding"/>
    <property type="evidence" value="ECO:0007669"/>
    <property type="project" value="TreeGrafter"/>
</dbReference>
<feature type="compositionally biased region" description="Basic and acidic residues" evidence="2">
    <location>
        <begin position="278"/>
        <end position="296"/>
    </location>
</feature>
<reference evidence="3" key="1">
    <citation type="submission" date="2021-01" db="EMBL/GenBank/DDBJ databases">
        <title>Adiantum capillus-veneris genome.</title>
        <authorList>
            <person name="Fang Y."/>
            <person name="Liao Q."/>
        </authorList>
    </citation>
    <scope>NUCLEOTIDE SEQUENCE</scope>
    <source>
        <strain evidence="3">H3</strain>
        <tissue evidence="3">Leaf</tissue>
    </source>
</reference>
<accession>A0A9D4V9R9</accession>